<accession>T1FE77</accession>
<keyword evidence="2" id="KW-0472">Membrane</keyword>
<keyword evidence="2" id="KW-1133">Transmembrane helix</keyword>
<feature type="compositionally biased region" description="Basic and acidic residues" evidence="1">
    <location>
        <begin position="125"/>
        <end position="155"/>
    </location>
</feature>
<feature type="transmembrane region" description="Helical" evidence="2">
    <location>
        <begin position="239"/>
        <end position="258"/>
    </location>
</feature>
<organism evidence="5 6">
    <name type="scientific">Helobdella robusta</name>
    <name type="common">Californian leech</name>
    <dbReference type="NCBI Taxonomy" id="6412"/>
    <lineage>
        <taxon>Eukaryota</taxon>
        <taxon>Metazoa</taxon>
        <taxon>Spiralia</taxon>
        <taxon>Lophotrochozoa</taxon>
        <taxon>Annelida</taxon>
        <taxon>Clitellata</taxon>
        <taxon>Hirudinea</taxon>
        <taxon>Rhynchobdellida</taxon>
        <taxon>Glossiphoniidae</taxon>
        <taxon>Helobdella</taxon>
    </lineage>
</organism>
<keyword evidence="6" id="KW-1185">Reference proteome</keyword>
<reference evidence="4 6" key="2">
    <citation type="journal article" date="2013" name="Nature">
        <title>Insights into bilaterian evolution from three spiralian genomes.</title>
        <authorList>
            <person name="Simakov O."/>
            <person name="Marletaz F."/>
            <person name="Cho S.J."/>
            <person name="Edsinger-Gonzales E."/>
            <person name="Havlak P."/>
            <person name="Hellsten U."/>
            <person name="Kuo D.H."/>
            <person name="Larsson T."/>
            <person name="Lv J."/>
            <person name="Arendt D."/>
            <person name="Savage R."/>
            <person name="Osoegawa K."/>
            <person name="de Jong P."/>
            <person name="Grimwood J."/>
            <person name="Chapman J.A."/>
            <person name="Shapiro H."/>
            <person name="Aerts A."/>
            <person name="Otillar R.P."/>
            <person name="Terry A.Y."/>
            <person name="Boore J.L."/>
            <person name="Grigoriev I.V."/>
            <person name="Lindberg D.R."/>
            <person name="Seaver E.C."/>
            <person name="Weisblat D.A."/>
            <person name="Putnam N.H."/>
            <person name="Rokhsar D.S."/>
        </authorList>
    </citation>
    <scope>NUCLEOTIDE SEQUENCE</scope>
</reference>
<keyword evidence="2" id="KW-0812">Transmembrane</keyword>
<gene>
    <name evidence="5" type="primary">20207126</name>
    <name evidence="4" type="ORF">HELRODRAFT_179129</name>
</gene>
<reference evidence="6" key="1">
    <citation type="submission" date="2012-12" db="EMBL/GenBank/DDBJ databases">
        <authorList>
            <person name="Hellsten U."/>
            <person name="Grimwood J."/>
            <person name="Chapman J.A."/>
            <person name="Shapiro H."/>
            <person name="Aerts A."/>
            <person name="Otillar R.P."/>
            <person name="Terry A.Y."/>
            <person name="Boore J.L."/>
            <person name="Simakov O."/>
            <person name="Marletaz F."/>
            <person name="Cho S.-J."/>
            <person name="Edsinger-Gonzales E."/>
            <person name="Havlak P."/>
            <person name="Kuo D.-H."/>
            <person name="Larsson T."/>
            <person name="Lv J."/>
            <person name="Arendt D."/>
            <person name="Savage R."/>
            <person name="Osoegawa K."/>
            <person name="de Jong P."/>
            <person name="Lindberg D.R."/>
            <person name="Seaver E.C."/>
            <person name="Weisblat D.A."/>
            <person name="Putnam N.H."/>
            <person name="Grigoriev I.V."/>
            <person name="Rokhsar D.S."/>
        </authorList>
    </citation>
    <scope>NUCLEOTIDE SEQUENCE</scope>
</reference>
<dbReference type="AlphaFoldDB" id="T1FE77"/>
<evidence type="ECO:0000256" key="2">
    <source>
        <dbReference type="SAM" id="Phobius"/>
    </source>
</evidence>
<sequence length="271" mass="30839">MDFTRKKTYNVQEVIQMLEDDDDENLLDIDVTIVPPTNLNGDTDEDSGKECSNEKNLNHLNSNQLFAEASVRLHKTSGDVVLGLNDNLDDFIFESGETCLPSTSSDKPRTIIKKSNEKIITGQRQSERKHSIKKLESSKKSKEKENLFEVERQEQATKVTTEPDYQPSWKKHDLKESVRKVKFAWNIPPPSLNTNSSPVTLFELFFTPDLMRHICDESNFYAAQKGILNFDLDIPTLKLFFSILLLSGYSIVIILAVLTDLQCDGFKSSIE</sequence>
<evidence type="ECO:0000259" key="3">
    <source>
        <dbReference type="Pfam" id="PF13843"/>
    </source>
</evidence>
<dbReference type="PANTHER" id="PTHR47055:SF3">
    <property type="entry name" value="PHORBOL-ESTER_DAG-TYPE DOMAIN-CONTAINING PROTEIN"/>
    <property type="match status" value="1"/>
</dbReference>
<dbReference type="CTD" id="20207126"/>
<dbReference type="GeneID" id="20207126"/>
<protein>
    <recommendedName>
        <fullName evidence="3">PiggyBac transposable element-derived protein domain-containing protein</fullName>
    </recommendedName>
</protein>
<dbReference type="OMA" id="DMINDCE"/>
<reference evidence="5" key="3">
    <citation type="submission" date="2015-06" db="UniProtKB">
        <authorList>
            <consortium name="EnsemblMetazoa"/>
        </authorList>
    </citation>
    <scope>IDENTIFICATION</scope>
</reference>
<name>T1FE77_HELRO</name>
<dbReference type="RefSeq" id="XP_009026222.1">
    <property type="nucleotide sequence ID" value="XM_009027974.1"/>
</dbReference>
<dbReference type="InParanoid" id="T1FE77"/>
<evidence type="ECO:0000256" key="1">
    <source>
        <dbReference type="SAM" id="MobiDB-lite"/>
    </source>
</evidence>
<proteinExistence type="predicted"/>
<dbReference type="EMBL" id="KB097510">
    <property type="protein sequence ID" value="ESN95659.1"/>
    <property type="molecule type" value="Genomic_DNA"/>
</dbReference>
<dbReference type="InterPro" id="IPR029526">
    <property type="entry name" value="PGBD"/>
</dbReference>
<dbReference type="Proteomes" id="UP000015101">
    <property type="component" value="Unassembled WGS sequence"/>
</dbReference>
<dbReference type="EnsemblMetazoa" id="HelroT179129">
    <property type="protein sequence ID" value="HelroP179129"/>
    <property type="gene ID" value="HelroG179129"/>
</dbReference>
<dbReference type="OrthoDB" id="6142374at2759"/>
<dbReference type="HOGENOM" id="CLU_1027720_0_0_1"/>
<dbReference type="InterPro" id="IPR052638">
    <property type="entry name" value="PiggyBac_TE-derived"/>
</dbReference>
<dbReference type="Pfam" id="PF13843">
    <property type="entry name" value="DDE_Tnp_1_7"/>
    <property type="match status" value="1"/>
</dbReference>
<dbReference type="KEGG" id="hro:HELRODRAFT_179129"/>
<feature type="domain" description="PiggyBac transposable element-derived protein" evidence="3">
    <location>
        <begin position="197"/>
        <end position="249"/>
    </location>
</feature>
<evidence type="ECO:0000313" key="6">
    <source>
        <dbReference type="Proteomes" id="UP000015101"/>
    </source>
</evidence>
<dbReference type="EMBL" id="AMQM01006742">
    <property type="status" value="NOT_ANNOTATED_CDS"/>
    <property type="molecule type" value="Genomic_DNA"/>
</dbReference>
<evidence type="ECO:0000313" key="5">
    <source>
        <dbReference type="EnsemblMetazoa" id="HelroP179129"/>
    </source>
</evidence>
<evidence type="ECO:0000313" key="4">
    <source>
        <dbReference type="EMBL" id="ESN95659.1"/>
    </source>
</evidence>
<dbReference type="PANTHER" id="PTHR47055">
    <property type="entry name" value="DDE_TNP_1_7 DOMAIN-CONTAINING PROTEIN"/>
    <property type="match status" value="1"/>
</dbReference>
<feature type="region of interest" description="Disordered" evidence="1">
    <location>
        <begin position="121"/>
        <end position="167"/>
    </location>
</feature>